<reference evidence="2 3" key="1">
    <citation type="submission" date="2024-02" db="EMBL/GenBank/DDBJ databases">
        <authorList>
            <person name="Chen Y."/>
            <person name="Shah S."/>
            <person name="Dougan E. K."/>
            <person name="Thang M."/>
            <person name="Chan C."/>
        </authorList>
    </citation>
    <scope>NUCLEOTIDE SEQUENCE [LARGE SCALE GENOMIC DNA]</scope>
</reference>
<keyword evidence="3" id="KW-1185">Reference proteome</keyword>
<evidence type="ECO:0000313" key="3">
    <source>
        <dbReference type="Proteomes" id="UP001642464"/>
    </source>
</evidence>
<comment type="caution">
    <text evidence="2">The sequence shown here is derived from an EMBL/GenBank/DDBJ whole genome shotgun (WGS) entry which is preliminary data.</text>
</comment>
<feature type="signal peptide" evidence="1">
    <location>
        <begin position="1"/>
        <end position="20"/>
    </location>
</feature>
<gene>
    <name evidence="2" type="ORF">SCF082_LOCUS25742</name>
</gene>
<accession>A0ABP0M248</accession>
<dbReference type="EMBL" id="CAXAMM010019368">
    <property type="protein sequence ID" value="CAK9045568.1"/>
    <property type="molecule type" value="Genomic_DNA"/>
</dbReference>
<dbReference type="InterPro" id="IPR036770">
    <property type="entry name" value="Ankyrin_rpt-contain_sf"/>
</dbReference>
<dbReference type="SUPFAM" id="SSF48403">
    <property type="entry name" value="Ankyrin repeat"/>
    <property type="match status" value="1"/>
</dbReference>
<evidence type="ECO:0000256" key="1">
    <source>
        <dbReference type="SAM" id="SignalP"/>
    </source>
</evidence>
<evidence type="ECO:0000313" key="2">
    <source>
        <dbReference type="EMBL" id="CAK9045568.1"/>
    </source>
</evidence>
<organism evidence="2 3">
    <name type="scientific">Durusdinium trenchii</name>
    <dbReference type="NCBI Taxonomy" id="1381693"/>
    <lineage>
        <taxon>Eukaryota</taxon>
        <taxon>Sar</taxon>
        <taxon>Alveolata</taxon>
        <taxon>Dinophyceae</taxon>
        <taxon>Suessiales</taxon>
        <taxon>Symbiodiniaceae</taxon>
        <taxon>Durusdinium</taxon>
    </lineage>
</organism>
<sequence length="135" mass="14876">MALAALALAALASIVCPADSFRSGTAADECQEKEKIEMMMKVYTPDEEKMFKEWFSAVENEDVQKIRLLISLGNVEMVKTLISLKADVNSRAYSGQTPLYQAGGRCFTKTEKSTEITKLLLEAKGDPNLKDTTFG</sequence>
<proteinExistence type="predicted"/>
<name>A0ABP0M248_9DINO</name>
<keyword evidence="1" id="KW-0732">Signal</keyword>
<feature type="chain" id="PRO_5046216861" evidence="1">
    <location>
        <begin position="21"/>
        <end position="135"/>
    </location>
</feature>
<protein>
    <submittedName>
        <fullName evidence="2">Ankyrin repeat protein FPV024</fullName>
    </submittedName>
</protein>
<dbReference type="Proteomes" id="UP001642464">
    <property type="component" value="Unassembled WGS sequence"/>
</dbReference>
<dbReference type="Gene3D" id="1.25.40.20">
    <property type="entry name" value="Ankyrin repeat-containing domain"/>
    <property type="match status" value="1"/>
</dbReference>
<feature type="non-terminal residue" evidence="2">
    <location>
        <position position="135"/>
    </location>
</feature>